<feature type="domain" description="DUF559" evidence="1">
    <location>
        <begin position="29"/>
        <end position="79"/>
    </location>
</feature>
<gene>
    <name evidence="2" type="ordered locus">Mjls_4824</name>
</gene>
<evidence type="ECO:0000313" key="2">
    <source>
        <dbReference type="EMBL" id="ABO00590.1"/>
    </source>
</evidence>
<name>A0A5Q5CM21_MYCSJ</name>
<dbReference type="AlphaFoldDB" id="A0A5Q5CM21"/>
<evidence type="ECO:0000259" key="1">
    <source>
        <dbReference type="Pfam" id="PF04480"/>
    </source>
</evidence>
<dbReference type="Pfam" id="PF04480">
    <property type="entry name" value="DUF559"/>
    <property type="match status" value="1"/>
</dbReference>
<dbReference type="KEGG" id="mjl:Mjls_4824"/>
<reference evidence="2" key="1">
    <citation type="submission" date="2007-02" db="EMBL/GenBank/DDBJ databases">
        <title>Complete sequence of Mycobacterium sp. JLS.</title>
        <authorList>
            <consortium name="US DOE Joint Genome Institute"/>
            <person name="Copeland A."/>
            <person name="Lucas S."/>
            <person name="Lapidus A."/>
            <person name="Barry K."/>
            <person name="Detter J.C."/>
            <person name="Glavina del Rio T."/>
            <person name="Hammon N."/>
            <person name="Israni S."/>
            <person name="Dalin E."/>
            <person name="Tice H."/>
            <person name="Pitluck S."/>
            <person name="Chain P."/>
            <person name="Malfatti S."/>
            <person name="Shin M."/>
            <person name="Vergez L."/>
            <person name="Schmutz J."/>
            <person name="Larimer F."/>
            <person name="Land M."/>
            <person name="Hauser L."/>
            <person name="Kyrpides N."/>
            <person name="Mikhailova N."/>
            <person name="Miller C.D."/>
            <person name="Anderson A.J."/>
            <person name="Sims R.C."/>
            <person name="Richardson P."/>
        </authorList>
    </citation>
    <scope>NUCLEOTIDE SEQUENCE [LARGE SCALE GENOMIC DNA]</scope>
    <source>
        <strain evidence="2">JLS</strain>
    </source>
</reference>
<organism evidence="2">
    <name type="scientific">Mycobacterium sp. (strain JLS)</name>
    <dbReference type="NCBI Taxonomy" id="164757"/>
    <lineage>
        <taxon>Bacteria</taxon>
        <taxon>Bacillati</taxon>
        <taxon>Actinomycetota</taxon>
        <taxon>Actinomycetes</taxon>
        <taxon>Mycobacteriales</taxon>
        <taxon>Mycobacteriaceae</taxon>
        <taxon>Mycobacterium</taxon>
    </lineage>
</organism>
<sequence>MAAAAPHRHGYDSLTTQIPVFDHRGLIGVSDMGCSELRIAVEYDGDYHRTNRRRYVMDQRKLRRLAALGWIVVRVIAEDDEADILARVGHARRVREAEVSQGASRTLAA</sequence>
<dbReference type="InterPro" id="IPR007569">
    <property type="entry name" value="DUF559"/>
</dbReference>
<dbReference type="EMBL" id="CP000580">
    <property type="protein sequence ID" value="ABO00590.1"/>
    <property type="molecule type" value="Genomic_DNA"/>
</dbReference>
<proteinExistence type="predicted"/>
<dbReference type="Gene3D" id="3.40.960.10">
    <property type="entry name" value="VSR Endonuclease"/>
    <property type="match status" value="1"/>
</dbReference>
<dbReference type="SUPFAM" id="SSF52980">
    <property type="entry name" value="Restriction endonuclease-like"/>
    <property type="match status" value="1"/>
</dbReference>
<accession>A0A5Q5CM21</accession>
<dbReference type="InterPro" id="IPR011335">
    <property type="entry name" value="Restrct_endonuc-II-like"/>
</dbReference>
<protein>
    <recommendedName>
        <fullName evidence="1">DUF559 domain-containing protein</fullName>
    </recommendedName>
</protein>